<accession>A0A2G9S1R7</accession>
<dbReference type="Proteomes" id="UP000228934">
    <property type="component" value="Unassembled WGS sequence"/>
</dbReference>
<organism evidence="1 2">
    <name type="scientific">Aquarana catesbeiana</name>
    <name type="common">American bullfrog</name>
    <name type="synonym">Rana catesbeiana</name>
    <dbReference type="NCBI Taxonomy" id="8400"/>
    <lineage>
        <taxon>Eukaryota</taxon>
        <taxon>Metazoa</taxon>
        <taxon>Chordata</taxon>
        <taxon>Craniata</taxon>
        <taxon>Vertebrata</taxon>
        <taxon>Euteleostomi</taxon>
        <taxon>Amphibia</taxon>
        <taxon>Batrachia</taxon>
        <taxon>Anura</taxon>
        <taxon>Neobatrachia</taxon>
        <taxon>Ranoidea</taxon>
        <taxon>Ranidae</taxon>
        <taxon>Aquarana</taxon>
    </lineage>
</organism>
<dbReference type="EMBL" id="KV928564">
    <property type="protein sequence ID" value="PIO34005.1"/>
    <property type="molecule type" value="Genomic_DNA"/>
</dbReference>
<reference evidence="2" key="1">
    <citation type="journal article" date="2017" name="Nat. Commun.">
        <title>The North American bullfrog draft genome provides insight into hormonal regulation of long noncoding RNA.</title>
        <authorList>
            <person name="Hammond S.A."/>
            <person name="Warren R.L."/>
            <person name="Vandervalk B.P."/>
            <person name="Kucuk E."/>
            <person name="Khan H."/>
            <person name="Gibb E.A."/>
            <person name="Pandoh P."/>
            <person name="Kirk H."/>
            <person name="Zhao Y."/>
            <person name="Jones M."/>
            <person name="Mungall A.J."/>
            <person name="Coope R."/>
            <person name="Pleasance S."/>
            <person name="Moore R.A."/>
            <person name="Holt R.A."/>
            <person name="Round J.M."/>
            <person name="Ohora S."/>
            <person name="Walle B.V."/>
            <person name="Veldhoen N."/>
            <person name="Helbing C.C."/>
            <person name="Birol I."/>
        </authorList>
    </citation>
    <scope>NUCLEOTIDE SEQUENCE [LARGE SCALE GENOMIC DNA]</scope>
</reference>
<evidence type="ECO:0000313" key="2">
    <source>
        <dbReference type="Proteomes" id="UP000228934"/>
    </source>
</evidence>
<gene>
    <name evidence="1" type="ORF">AB205_0165050</name>
</gene>
<evidence type="ECO:0000313" key="1">
    <source>
        <dbReference type="EMBL" id="PIO34005.1"/>
    </source>
</evidence>
<proteinExistence type="predicted"/>
<dbReference type="AlphaFoldDB" id="A0A2G9S1R7"/>
<sequence length="39" mass="4446">MSSHMDLTVMDANMTKMGIYIHGGPQNLRRGSRREQNVL</sequence>
<name>A0A2G9S1R7_AQUCT</name>
<keyword evidence="2" id="KW-1185">Reference proteome</keyword>
<protein>
    <submittedName>
        <fullName evidence="1">Uncharacterized protein</fullName>
    </submittedName>
</protein>